<accession>A0A9X4NGV3</accession>
<keyword evidence="1" id="KW-1133">Transmembrane helix</keyword>
<keyword evidence="1" id="KW-0472">Membrane</keyword>
<feature type="transmembrane region" description="Helical" evidence="1">
    <location>
        <begin position="20"/>
        <end position="42"/>
    </location>
</feature>
<dbReference type="RefSeq" id="WP_270338133.1">
    <property type="nucleotide sequence ID" value="NZ_JAOWLY010000001.1"/>
</dbReference>
<feature type="transmembrane region" description="Helical" evidence="1">
    <location>
        <begin position="49"/>
        <end position="68"/>
    </location>
</feature>
<proteinExistence type="predicted"/>
<evidence type="ECO:0000313" key="3">
    <source>
        <dbReference type="Proteomes" id="UP001152614"/>
    </source>
</evidence>
<sequence>MKELLNNHIAIVYGDIGLTNFWSTFQTNVKYIIFAATLWFMIREWKSKAVGKMIMAFIVGAILFVLTLNPETVLQPIGQKLMQMIGAS</sequence>
<protein>
    <submittedName>
        <fullName evidence="2">TcpD family membrane protein</fullName>
    </submittedName>
</protein>
<keyword evidence="1" id="KW-0812">Transmembrane</keyword>
<dbReference type="Proteomes" id="UP001152614">
    <property type="component" value="Unassembled WGS sequence"/>
</dbReference>
<comment type="caution">
    <text evidence="2">The sequence shown here is derived from an EMBL/GenBank/DDBJ whole genome shotgun (WGS) entry which is preliminary data.</text>
</comment>
<name>A0A9X4NGV3_9LACT</name>
<gene>
    <name evidence="2" type="ORF">OGZ51_01695</name>
</gene>
<dbReference type="AlphaFoldDB" id="A0A9X4NGV3"/>
<dbReference type="InterPro" id="IPR049746">
    <property type="entry name" value="TcpD-like_C"/>
</dbReference>
<evidence type="ECO:0000313" key="2">
    <source>
        <dbReference type="EMBL" id="MDG4982863.1"/>
    </source>
</evidence>
<reference evidence="2" key="1">
    <citation type="submission" date="2022-10" db="EMBL/GenBank/DDBJ databases">
        <authorList>
            <person name="Turner M.S."/>
            <person name="Huang W."/>
        </authorList>
    </citation>
    <scope>NUCLEOTIDE SEQUENCE</scope>
    <source>
        <strain evidence="2">3</strain>
    </source>
</reference>
<reference evidence="2" key="2">
    <citation type="journal article" date="2023" name="Food Microbiol.">
        <title>Evaluation of the fermentation potential of lactic acid bacteria isolated from herbs, fruits and vegetables as starter cultures in nut-based milk alternatives.</title>
        <authorList>
            <person name="Huang W."/>
            <person name="Dong A."/>
            <person name="Pham H.T."/>
            <person name="Zhou C."/>
            <person name="Huo Z."/>
            <person name="Watjen A.P."/>
            <person name="Prakash S."/>
            <person name="Bang-Berthelsen C.H."/>
            <person name="Turner M.S."/>
        </authorList>
    </citation>
    <scope>NUCLEOTIDE SEQUENCE</scope>
    <source>
        <strain evidence="2">3</strain>
    </source>
</reference>
<evidence type="ECO:0000256" key="1">
    <source>
        <dbReference type="SAM" id="Phobius"/>
    </source>
</evidence>
<dbReference type="EMBL" id="JAOWLY010000001">
    <property type="protein sequence ID" value="MDG4982863.1"/>
    <property type="molecule type" value="Genomic_DNA"/>
</dbReference>
<dbReference type="NCBIfam" id="NF040686">
    <property type="entry name" value="TcpD_dom"/>
    <property type="match status" value="1"/>
</dbReference>
<organism evidence="2 3">
    <name type="scientific">Lactococcus lactis</name>
    <dbReference type="NCBI Taxonomy" id="1358"/>
    <lineage>
        <taxon>Bacteria</taxon>
        <taxon>Bacillati</taxon>
        <taxon>Bacillota</taxon>
        <taxon>Bacilli</taxon>
        <taxon>Lactobacillales</taxon>
        <taxon>Streptococcaceae</taxon>
        <taxon>Lactococcus</taxon>
    </lineage>
</organism>